<evidence type="ECO:0000256" key="1">
    <source>
        <dbReference type="SAM" id="MobiDB-lite"/>
    </source>
</evidence>
<organism evidence="3 4">
    <name type="scientific">Limnospira indica PCC 8005</name>
    <dbReference type="NCBI Taxonomy" id="376219"/>
    <lineage>
        <taxon>Bacteria</taxon>
        <taxon>Bacillati</taxon>
        <taxon>Cyanobacteriota</taxon>
        <taxon>Cyanophyceae</taxon>
        <taxon>Oscillatoriophycideae</taxon>
        <taxon>Oscillatoriales</taxon>
        <taxon>Sirenicapillariaceae</taxon>
        <taxon>Limnospira</taxon>
    </lineage>
</organism>
<evidence type="ECO:0000313" key="3">
    <source>
        <dbReference type="EMBL" id="CDM92908.1"/>
    </source>
</evidence>
<feature type="region of interest" description="Disordered" evidence="1">
    <location>
        <begin position="119"/>
        <end position="151"/>
    </location>
</feature>
<keyword evidence="4" id="KW-1185">Reference proteome</keyword>
<accession>A0A9P1KCL8</accession>
<evidence type="ECO:0000256" key="2">
    <source>
        <dbReference type="SAM" id="Phobius"/>
    </source>
</evidence>
<gene>
    <name evidence="3" type="ORF">ARTHRO_10581</name>
</gene>
<name>A0A9P1KCL8_9CYAN</name>
<feature type="compositionally biased region" description="Basic and acidic residues" evidence="1">
    <location>
        <begin position="136"/>
        <end position="145"/>
    </location>
</feature>
<reference evidence="3 4" key="1">
    <citation type="submission" date="2014-02" db="EMBL/GenBank/DDBJ databases">
        <authorList>
            <person name="Genoscope - CEA"/>
        </authorList>
    </citation>
    <scope>NUCLEOTIDE SEQUENCE [LARGE SCALE GENOMIC DNA]</scope>
    <source>
        <strain evidence="3 4">PCC 8005</strain>
    </source>
</reference>
<protein>
    <submittedName>
        <fullName evidence="3">Uncharacterized protein</fullName>
    </submittedName>
</protein>
<evidence type="ECO:0000313" key="4">
    <source>
        <dbReference type="Proteomes" id="UP000032946"/>
    </source>
</evidence>
<keyword evidence="2" id="KW-0472">Membrane</keyword>
<sequence>MRSLYPTEGLESPPGGYFGYYNPISCLNVSHIVYIVSQEISLNSTVIMTIVLLVMMFGAGIFSSSTGYKLGRDALKEITQPDVRPSNISDRINNSSSRQEGVKLLREEDIIAQVKKRIAAGGVDPDTPPPQPQTQEKPKEEDQARSETTNQVTFPIVSSDGGVTMEITSTQRRSNSLQLNVNLKNESDQSVRFLYSFLNVTDDQGRALSASVDSLPGQLPPGTQTYTGTIAISTALLDNVQELAISLTDYPEQNLQLQMSGIPVAQ</sequence>
<dbReference type="Proteomes" id="UP000032946">
    <property type="component" value="Chromosome"/>
</dbReference>
<proteinExistence type="predicted"/>
<dbReference type="EMBL" id="FO818640">
    <property type="protein sequence ID" value="CDM92908.1"/>
    <property type="molecule type" value="Genomic_DNA"/>
</dbReference>
<feature type="transmembrane region" description="Helical" evidence="2">
    <location>
        <begin position="40"/>
        <end position="62"/>
    </location>
</feature>
<keyword evidence="2" id="KW-0812">Transmembrane</keyword>
<dbReference type="AlphaFoldDB" id="A0A9P1KCL8"/>
<keyword evidence="2" id="KW-1133">Transmembrane helix</keyword>